<evidence type="ECO:0000256" key="2">
    <source>
        <dbReference type="ARBA" id="ARBA00023052"/>
    </source>
</evidence>
<dbReference type="GO" id="GO:0009097">
    <property type="term" value="P:isoleucine biosynthetic process"/>
    <property type="evidence" value="ECO:0007669"/>
    <property type="project" value="TreeGrafter"/>
</dbReference>
<feature type="domain" description="Thiamine pyrophosphate enzyme TPP-binding" evidence="5">
    <location>
        <begin position="393"/>
        <end position="538"/>
    </location>
</feature>
<dbReference type="Proteomes" id="UP000019028">
    <property type="component" value="Chromosome"/>
</dbReference>
<sequence>MDQRTGSDILADELHIQQAEMIWHVPGESFLSALDALALRHPAIKTVSCRHENGAAQMAEAYGKLTGRPGVAFVTRSPGATNAVNGIHTAYQDASPVILIIGQVKRSILEREAFMSYDFRTLFAPMTKWVGQIDSAARIPEFIQRAYQTAMSGRKGPVVLVIPEDVLEERCEVAAGARLSPSRAGAVAPSDIERIVTLLAAAQKPLLIVGGNGWNAHARDAIQRFAMQNALPVVTTFRRRDIIDHRLPCYVGEIGIGANPALLQHIRETDMLLVCNDALSDVNTIGVGYMEGFTLFSLPCPQQKIVHVMPDHGDLNRVFRAELALVAEMDSFAPALADVTPMAQPRHRAWMQTLRATYLQEVTPKPCPGALDVPHLMGCLRERLPENAIVTNGVGAYATWSQRYFPHYQLGTQLGPISGTMGYSLPAAISAKLLHPDRPVVCFVGDGCFQMSSEELATAVQYGVNIVIIVFNNNLYGTIRIHEENRLAGRAHGTDLVNPDFCALAQAYGAHGEAVTATADFMPAFERCLAAGKPALLELRVSQEAIHARYSLSELRARNQR</sequence>
<dbReference type="Pfam" id="PF02775">
    <property type="entry name" value="TPP_enzyme_C"/>
    <property type="match status" value="1"/>
</dbReference>
<dbReference type="GO" id="GO:0009099">
    <property type="term" value="P:L-valine biosynthetic process"/>
    <property type="evidence" value="ECO:0007669"/>
    <property type="project" value="TreeGrafter"/>
</dbReference>
<dbReference type="FunFam" id="3.40.50.970:FF:000007">
    <property type="entry name" value="Acetolactate synthase"/>
    <property type="match status" value="1"/>
</dbReference>
<dbReference type="EMBL" id="CP006569">
    <property type="protein sequence ID" value="AHF76659.1"/>
    <property type="molecule type" value="Genomic_DNA"/>
</dbReference>
<dbReference type="SUPFAM" id="SSF52467">
    <property type="entry name" value="DHS-like NAD/FAD-binding domain"/>
    <property type="match status" value="1"/>
</dbReference>
<dbReference type="GO" id="GO:0000287">
    <property type="term" value="F:magnesium ion binding"/>
    <property type="evidence" value="ECO:0007669"/>
    <property type="project" value="InterPro"/>
</dbReference>
<evidence type="ECO:0000259" key="6">
    <source>
        <dbReference type="Pfam" id="PF02776"/>
    </source>
</evidence>
<dbReference type="GO" id="GO:0050660">
    <property type="term" value="F:flavin adenine dinucleotide binding"/>
    <property type="evidence" value="ECO:0007669"/>
    <property type="project" value="TreeGrafter"/>
</dbReference>
<dbReference type="NCBIfam" id="NF006052">
    <property type="entry name" value="PRK08199.1"/>
    <property type="match status" value="1"/>
</dbReference>
<evidence type="ECO:0000313" key="7">
    <source>
        <dbReference type="EMBL" id="AHF76659.1"/>
    </source>
</evidence>
<dbReference type="AlphaFoldDB" id="W0HSA1"/>
<comment type="similarity">
    <text evidence="1 3">Belongs to the TPP enzyme family.</text>
</comment>
<evidence type="ECO:0000313" key="8">
    <source>
        <dbReference type="Proteomes" id="UP000019028"/>
    </source>
</evidence>
<evidence type="ECO:0000259" key="4">
    <source>
        <dbReference type="Pfam" id="PF00205"/>
    </source>
</evidence>
<dbReference type="CDD" id="cd00568">
    <property type="entry name" value="TPP_enzymes"/>
    <property type="match status" value="1"/>
</dbReference>
<dbReference type="GO" id="GO:0005948">
    <property type="term" value="C:acetolactate synthase complex"/>
    <property type="evidence" value="ECO:0007669"/>
    <property type="project" value="TreeGrafter"/>
</dbReference>
<dbReference type="InterPro" id="IPR012000">
    <property type="entry name" value="Thiamin_PyroP_enz_cen_dom"/>
</dbReference>
<feature type="domain" description="Thiamine pyrophosphate enzyme N-terminal TPP-binding" evidence="6">
    <location>
        <begin position="5"/>
        <end position="115"/>
    </location>
</feature>
<reference evidence="7 8" key="1">
    <citation type="journal article" date="2014" name="Genome Biol. Evol.">
        <title>Genome degeneration and adaptation in a nascent stage of symbiosis.</title>
        <authorList>
            <person name="Oakeson K.F."/>
            <person name="Gil R."/>
            <person name="Clayton A.L."/>
            <person name="Dunn D.M."/>
            <person name="von Niederhausern A.C."/>
            <person name="Hamil C."/>
            <person name="Aoyagi A."/>
            <person name="Duval B."/>
            <person name="Baca A."/>
            <person name="Silva F.J."/>
            <person name="Vallier A."/>
            <person name="Jackson D.G."/>
            <person name="Latorre A."/>
            <person name="Weiss R.B."/>
            <person name="Heddi A."/>
            <person name="Moya A."/>
            <person name="Dale C."/>
        </authorList>
    </citation>
    <scope>NUCLEOTIDE SEQUENCE [LARGE SCALE GENOMIC DNA]</scope>
    <source>
        <strain evidence="7 8">HS1</strain>
    </source>
</reference>
<dbReference type="PROSITE" id="PS00187">
    <property type="entry name" value="TPP_ENZYMES"/>
    <property type="match status" value="1"/>
</dbReference>
<dbReference type="InterPro" id="IPR045229">
    <property type="entry name" value="TPP_enz"/>
</dbReference>
<dbReference type="Gene3D" id="3.40.50.1220">
    <property type="entry name" value="TPP-binding domain"/>
    <property type="match status" value="1"/>
</dbReference>
<dbReference type="InterPro" id="IPR011766">
    <property type="entry name" value="TPP_enzyme_TPP-bd"/>
</dbReference>
<name>W0HSA1_9GAMM</name>
<proteinExistence type="inferred from homology"/>
<dbReference type="PATRIC" id="fig|1239307.3.peg.1740"/>
<gene>
    <name evidence="7" type="ORF">Sant_1602</name>
</gene>
<dbReference type="GO" id="GO:0030976">
    <property type="term" value="F:thiamine pyrophosphate binding"/>
    <property type="evidence" value="ECO:0007669"/>
    <property type="project" value="InterPro"/>
</dbReference>
<dbReference type="PANTHER" id="PTHR18968:SF120">
    <property type="entry name" value="ACETOLACTATE SYNTHASE LARGE SUBUNIT"/>
    <property type="match status" value="1"/>
</dbReference>
<dbReference type="KEGG" id="sod:Sant_1602"/>
<dbReference type="InterPro" id="IPR000399">
    <property type="entry name" value="TPP-bd_CS"/>
</dbReference>
<evidence type="ECO:0000256" key="3">
    <source>
        <dbReference type="RuleBase" id="RU362132"/>
    </source>
</evidence>
<dbReference type="Gene3D" id="3.40.50.970">
    <property type="match status" value="2"/>
</dbReference>
<protein>
    <submittedName>
        <fullName evidence="7">Thiamine pyrophosphate protein</fullName>
    </submittedName>
</protein>
<dbReference type="CDD" id="cd07035">
    <property type="entry name" value="TPP_PYR_POX_like"/>
    <property type="match status" value="1"/>
</dbReference>
<keyword evidence="8" id="KW-1185">Reference proteome</keyword>
<accession>W0HSA1</accession>
<dbReference type="RefSeq" id="WP_025421794.1">
    <property type="nucleotide sequence ID" value="NZ_CP006569.1"/>
</dbReference>
<keyword evidence="2 3" id="KW-0786">Thiamine pyrophosphate</keyword>
<dbReference type="Pfam" id="PF00205">
    <property type="entry name" value="TPP_enzyme_M"/>
    <property type="match status" value="1"/>
</dbReference>
<dbReference type="Pfam" id="PF02776">
    <property type="entry name" value="TPP_enzyme_N"/>
    <property type="match status" value="1"/>
</dbReference>
<evidence type="ECO:0000259" key="5">
    <source>
        <dbReference type="Pfam" id="PF02775"/>
    </source>
</evidence>
<dbReference type="InterPro" id="IPR029035">
    <property type="entry name" value="DHS-like_NAD/FAD-binding_dom"/>
</dbReference>
<dbReference type="GO" id="GO:0003984">
    <property type="term" value="F:acetolactate synthase activity"/>
    <property type="evidence" value="ECO:0007669"/>
    <property type="project" value="TreeGrafter"/>
</dbReference>
<evidence type="ECO:0000256" key="1">
    <source>
        <dbReference type="ARBA" id="ARBA00007812"/>
    </source>
</evidence>
<dbReference type="SUPFAM" id="SSF52518">
    <property type="entry name" value="Thiamin diphosphate-binding fold (THDP-binding)"/>
    <property type="match status" value="2"/>
</dbReference>
<dbReference type="OrthoDB" id="9785953at2"/>
<dbReference type="PANTHER" id="PTHR18968">
    <property type="entry name" value="THIAMINE PYROPHOSPHATE ENZYMES"/>
    <property type="match status" value="1"/>
</dbReference>
<dbReference type="InterPro" id="IPR012001">
    <property type="entry name" value="Thiamin_PyroP_enz_TPP-bd_dom"/>
</dbReference>
<feature type="domain" description="Thiamine pyrophosphate enzyme central" evidence="4">
    <location>
        <begin position="192"/>
        <end position="336"/>
    </location>
</feature>
<organism evidence="7 8">
    <name type="scientific">Sodalis praecaptivus</name>
    <dbReference type="NCBI Taxonomy" id="1239307"/>
    <lineage>
        <taxon>Bacteria</taxon>
        <taxon>Pseudomonadati</taxon>
        <taxon>Pseudomonadota</taxon>
        <taxon>Gammaproteobacteria</taxon>
        <taxon>Enterobacterales</taxon>
        <taxon>Bruguierivoracaceae</taxon>
        <taxon>Sodalis</taxon>
    </lineage>
</organism>
<dbReference type="InterPro" id="IPR029061">
    <property type="entry name" value="THDP-binding"/>
</dbReference>
<dbReference type="HOGENOM" id="CLU_013748_3_4_6"/>